<name>A0A6L6VK34_AGRVI</name>
<reference evidence="1 2" key="1">
    <citation type="submission" date="2019-12" db="EMBL/GenBank/DDBJ databases">
        <title>Whole-genome sequencing of Allorhizobium vitis.</title>
        <authorList>
            <person name="Gan H.M."/>
            <person name="Szegedi E."/>
            <person name="Burr T."/>
            <person name="Savka M.A."/>
        </authorList>
    </citation>
    <scope>NUCLEOTIDE SEQUENCE [LARGE SCALE GENOMIC DNA]</scope>
    <source>
        <strain evidence="1 2">CG516</strain>
    </source>
</reference>
<organism evidence="1 2">
    <name type="scientific">Agrobacterium vitis</name>
    <name type="common">Rhizobium vitis</name>
    <dbReference type="NCBI Taxonomy" id="373"/>
    <lineage>
        <taxon>Bacteria</taxon>
        <taxon>Pseudomonadati</taxon>
        <taxon>Pseudomonadota</taxon>
        <taxon>Alphaproteobacteria</taxon>
        <taxon>Hyphomicrobiales</taxon>
        <taxon>Rhizobiaceae</taxon>
        <taxon>Rhizobium/Agrobacterium group</taxon>
        <taxon>Agrobacterium</taxon>
    </lineage>
</organism>
<gene>
    <name evidence="1" type="ORF">GOZ90_24965</name>
</gene>
<dbReference type="InterPro" id="IPR024651">
    <property type="entry name" value="FAD-SLDH_ssu"/>
</dbReference>
<sequence length="77" mass="8349">MESFSQLSDLSFLSAKDKSTATEMVRAWYLGRVGNFPDNGVATEYGAALMFRPTDSAISIPGFPVGGPDYWTLAPKI</sequence>
<accession>A0A6L6VK34</accession>
<dbReference type="Pfam" id="PF12318">
    <property type="entry name" value="FAD-SLDH"/>
    <property type="match status" value="1"/>
</dbReference>
<evidence type="ECO:0000313" key="1">
    <source>
        <dbReference type="EMBL" id="MUZ75916.1"/>
    </source>
</evidence>
<comment type="caution">
    <text evidence="1">The sequence shown here is derived from an EMBL/GenBank/DDBJ whole genome shotgun (WGS) entry which is preliminary data.</text>
</comment>
<proteinExistence type="predicted"/>
<dbReference type="Proteomes" id="UP000477951">
    <property type="component" value="Unassembled WGS sequence"/>
</dbReference>
<dbReference type="EMBL" id="WPHR01000040">
    <property type="protein sequence ID" value="MUZ75916.1"/>
    <property type="molecule type" value="Genomic_DNA"/>
</dbReference>
<dbReference type="AlphaFoldDB" id="A0A6L6VK34"/>
<evidence type="ECO:0000313" key="2">
    <source>
        <dbReference type="Proteomes" id="UP000477951"/>
    </source>
</evidence>
<protein>
    <submittedName>
        <fullName evidence="1">Uncharacterized protein</fullName>
    </submittedName>
</protein>